<dbReference type="InterPro" id="IPR017979">
    <property type="entry name" value="GPCR_3_CS"/>
</dbReference>
<feature type="transmembrane region" description="Helical" evidence="12">
    <location>
        <begin position="700"/>
        <end position="720"/>
    </location>
</feature>
<evidence type="ECO:0000256" key="3">
    <source>
        <dbReference type="ARBA" id="ARBA00022692"/>
    </source>
</evidence>
<evidence type="ECO:0000256" key="9">
    <source>
        <dbReference type="ARBA" id="ARBA00023180"/>
    </source>
</evidence>
<evidence type="ECO:0000256" key="2">
    <source>
        <dbReference type="ARBA" id="ARBA00022475"/>
    </source>
</evidence>
<dbReference type="InterPro" id="IPR000068">
    <property type="entry name" value="GPCR_3_Ca_sens_rcpt-rel"/>
</dbReference>
<dbReference type="InterPro" id="IPR028082">
    <property type="entry name" value="Peripla_BP_I"/>
</dbReference>
<feature type="transmembrane region" description="Helical" evidence="12">
    <location>
        <begin position="661"/>
        <end position="685"/>
    </location>
</feature>
<sequence>MAVEMNQTVQMPKAEIFSQTMKQSLVLALIFNLVGDIAGLKCHQSDLIPVPHEWYEPADLLIGGMVSQFMYAFNEDLFEEMPSHVSADFSDMVTKFYQHALAVAFAVKEINEDPQILPNVTLGFHIYDSYYDAKMTYRTTLDLLFKSRSFLLNYKCTRQKNLIAIIGGLGSDTSFYMADILGLYKIPQLTYGALVPGKIDSTLVPSFYSMVSNEAQQYLGILKLLQHFGWTWIGIFIHDNDNGQKFLQTLEALLFQNGICTAYRQKIPQRIHLDNYKEMMEITSYIVVPLTDQKTKVFLIYGESVTLAQLRTILFVLDLRNKLKDSPVKVWVITSGIDFTLSFLQRSWDLNVFQGAISFSLHSRELLGFSKFLEGIKPSKTKHQGFLKEFWERAFDCTFPDPDDEEVIDESSYQEASKTENNTLRLQILRLLKSQKDDKNLIANLQDIIKDSGAVRENYINTSEPKDHEMTLPGARNLSRDDYNEKKQTPIHTWTPKVEPESEFSEEEHCKGAAAARPFPDGFRNKMIYAHAQIRPDELRDNKRQKEPFRSFERVNMGWINPNGPPEDEFVINDNMILWPRAFNQVCPLSVCNEQCHHGKHKKKKEGEKFCCYDCVPCPEGEVSNKTDMEKCFKCPEDQYPTKGKDDCIYKVVTYLSYKELLGFSLASISISLSLITALILGIFLKHKDTPLVKANNRDLTYILLISLHFCFLCPLLFIGEPNEVTCLLRQPTFGIIFSVAVSCILAKTLTVVVAFMATRPDSNMKKWVGKRMATSIVLFFSLIQVGLCALWLGSSPPFPQLNMHSVTEAIINECNEGSPVMFSCVLGYMGFLALASFFVAFCARRLPDSFNEAKFITFSMLVFCSVWVLFVPTYLSSTGKALLAVEIFSILASSAGLLGCIFSPKCYIILFRPEMNTRDQLVRRKN</sequence>
<keyword evidence="5 12" id="KW-1133">Transmembrane helix</keyword>
<keyword evidence="4" id="KW-0732">Signal</keyword>
<organism evidence="14 15">
    <name type="scientific">Pantherophis guttatus</name>
    <name type="common">Corn snake</name>
    <name type="synonym">Elaphe guttata</name>
    <dbReference type="NCBI Taxonomy" id="94885"/>
    <lineage>
        <taxon>Eukaryota</taxon>
        <taxon>Metazoa</taxon>
        <taxon>Chordata</taxon>
        <taxon>Craniata</taxon>
        <taxon>Vertebrata</taxon>
        <taxon>Euteleostomi</taxon>
        <taxon>Lepidosauria</taxon>
        <taxon>Squamata</taxon>
        <taxon>Bifurcata</taxon>
        <taxon>Unidentata</taxon>
        <taxon>Episquamata</taxon>
        <taxon>Toxicofera</taxon>
        <taxon>Serpentes</taxon>
        <taxon>Colubroidea</taxon>
        <taxon>Colubridae</taxon>
        <taxon>Colubrinae</taxon>
        <taxon>Pantherophis</taxon>
    </lineage>
</organism>
<evidence type="ECO:0000256" key="4">
    <source>
        <dbReference type="ARBA" id="ARBA00022729"/>
    </source>
</evidence>
<dbReference type="InterPro" id="IPR017978">
    <property type="entry name" value="GPCR_3_C"/>
</dbReference>
<accession>A0ABM3YXJ5</accession>
<feature type="compositionally biased region" description="Basic and acidic residues" evidence="11">
    <location>
        <begin position="478"/>
        <end position="488"/>
    </location>
</feature>
<dbReference type="CDD" id="cd15283">
    <property type="entry name" value="7tmC_V2R_pheromone"/>
    <property type="match status" value="1"/>
</dbReference>
<dbReference type="PRINTS" id="PR00248">
    <property type="entry name" value="GPCRMGR"/>
</dbReference>
<evidence type="ECO:0000256" key="10">
    <source>
        <dbReference type="ARBA" id="ARBA00023224"/>
    </source>
</evidence>
<keyword evidence="3 12" id="KW-0812">Transmembrane</keyword>
<protein>
    <submittedName>
        <fullName evidence="15">Vomeronasal type-2 receptor 26-like</fullName>
    </submittedName>
</protein>
<dbReference type="PANTHER" id="PTHR24061:SF599">
    <property type="entry name" value="G-PROTEIN COUPLED RECEPTORS FAMILY 3 PROFILE DOMAIN-CONTAINING PROTEIN"/>
    <property type="match status" value="1"/>
</dbReference>
<keyword evidence="10" id="KW-0807">Transducer</keyword>
<name>A0ABM3YXJ5_PANGU</name>
<keyword evidence="14" id="KW-1185">Reference proteome</keyword>
<keyword evidence="7 12" id="KW-0472">Membrane</keyword>
<feature type="transmembrane region" description="Helical" evidence="12">
    <location>
        <begin position="882"/>
        <end position="903"/>
    </location>
</feature>
<gene>
    <name evidence="15" type="primary">LOC132709871</name>
</gene>
<dbReference type="PANTHER" id="PTHR24061">
    <property type="entry name" value="CALCIUM-SENSING RECEPTOR-RELATED"/>
    <property type="match status" value="1"/>
</dbReference>
<feature type="region of interest" description="Disordered" evidence="11">
    <location>
        <begin position="464"/>
        <end position="491"/>
    </location>
</feature>
<dbReference type="RefSeq" id="XP_060540843.1">
    <property type="nucleotide sequence ID" value="XM_060684860.1"/>
</dbReference>
<dbReference type="Proteomes" id="UP001652622">
    <property type="component" value="Unplaced"/>
</dbReference>
<reference evidence="15" key="1">
    <citation type="submission" date="2025-08" db="UniProtKB">
        <authorList>
            <consortium name="RefSeq"/>
        </authorList>
    </citation>
    <scope>IDENTIFICATION</scope>
    <source>
        <tissue evidence="15">Blood</tissue>
    </source>
</reference>
<evidence type="ECO:0000256" key="1">
    <source>
        <dbReference type="ARBA" id="ARBA00004651"/>
    </source>
</evidence>
<feature type="transmembrane region" description="Helical" evidence="12">
    <location>
        <begin position="732"/>
        <end position="756"/>
    </location>
</feature>
<dbReference type="SUPFAM" id="SSF53822">
    <property type="entry name" value="Periplasmic binding protein-like I"/>
    <property type="match status" value="1"/>
</dbReference>
<keyword evidence="6" id="KW-0297">G-protein coupled receptor</keyword>
<dbReference type="Pfam" id="PF00003">
    <property type="entry name" value="7tm_3"/>
    <property type="match status" value="1"/>
</dbReference>
<feature type="domain" description="G-protein coupled receptors family 3 profile" evidence="13">
    <location>
        <begin position="662"/>
        <end position="926"/>
    </location>
</feature>
<feature type="transmembrane region" description="Helical" evidence="12">
    <location>
        <begin position="821"/>
        <end position="844"/>
    </location>
</feature>
<dbReference type="Pfam" id="PF07562">
    <property type="entry name" value="NCD3G"/>
    <property type="match status" value="1"/>
</dbReference>
<dbReference type="Gene3D" id="2.10.50.30">
    <property type="entry name" value="GPCR, family 3, nine cysteines domain"/>
    <property type="match status" value="1"/>
</dbReference>
<evidence type="ECO:0000313" key="15">
    <source>
        <dbReference type="RefSeq" id="XP_060540843.1"/>
    </source>
</evidence>
<keyword evidence="9" id="KW-0325">Glycoprotein</keyword>
<dbReference type="Pfam" id="PF01094">
    <property type="entry name" value="ANF_receptor"/>
    <property type="match status" value="1"/>
</dbReference>
<comment type="subcellular location">
    <subcellularLocation>
        <location evidence="1">Cell membrane</location>
        <topology evidence="1">Multi-pass membrane protein</topology>
    </subcellularLocation>
</comment>
<evidence type="ECO:0000256" key="7">
    <source>
        <dbReference type="ARBA" id="ARBA00023136"/>
    </source>
</evidence>
<proteinExistence type="predicted"/>
<evidence type="ECO:0000256" key="12">
    <source>
        <dbReference type="SAM" id="Phobius"/>
    </source>
</evidence>
<dbReference type="PROSITE" id="PS50259">
    <property type="entry name" value="G_PROTEIN_RECEP_F3_4"/>
    <property type="match status" value="1"/>
</dbReference>
<feature type="transmembrane region" description="Helical" evidence="12">
    <location>
        <begin position="856"/>
        <end position="876"/>
    </location>
</feature>
<evidence type="ECO:0000259" key="13">
    <source>
        <dbReference type="PROSITE" id="PS50259"/>
    </source>
</evidence>
<dbReference type="GeneID" id="132709871"/>
<feature type="transmembrane region" description="Helical" evidence="12">
    <location>
        <begin position="777"/>
        <end position="795"/>
    </location>
</feature>
<evidence type="ECO:0000256" key="6">
    <source>
        <dbReference type="ARBA" id="ARBA00023040"/>
    </source>
</evidence>
<evidence type="ECO:0000313" key="14">
    <source>
        <dbReference type="Proteomes" id="UP001652622"/>
    </source>
</evidence>
<dbReference type="PROSITE" id="PS00981">
    <property type="entry name" value="G_PROTEIN_RECEP_F3_3"/>
    <property type="match status" value="1"/>
</dbReference>
<dbReference type="Gene3D" id="3.40.50.2300">
    <property type="match status" value="2"/>
</dbReference>
<dbReference type="InterPro" id="IPR011500">
    <property type="entry name" value="GPCR_3_9-Cys_dom"/>
</dbReference>
<evidence type="ECO:0000256" key="8">
    <source>
        <dbReference type="ARBA" id="ARBA00023170"/>
    </source>
</evidence>
<dbReference type="InterPro" id="IPR038550">
    <property type="entry name" value="GPCR_3_9-Cys_sf"/>
</dbReference>
<evidence type="ECO:0000256" key="11">
    <source>
        <dbReference type="SAM" id="MobiDB-lite"/>
    </source>
</evidence>
<dbReference type="InterPro" id="IPR000337">
    <property type="entry name" value="GPCR_3"/>
</dbReference>
<keyword evidence="8" id="KW-0675">Receptor</keyword>
<evidence type="ECO:0000256" key="5">
    <source>
        <dbReference type="ARBA" id="ARBA00022989"/>
    </source>
</evidence>
<keyword evidence="2" id="KW-1003">Cell membrane</keyword>
<dbReference type="InterPro" id="IPR001828">
    <property type="entry name" value="ANF_lig-bd_rcpt"/>
</dbReference>